<dbReference type="Gene3D" id="1.10.540.10">
    <property type="entry name" value="Acyl-CoA dehydrogenase/oxidase, N-terminal domain"/>
    <property type="match status" value="1"/>
</dbReference>
<evidence type="ECO:0000256" key="4">
    <source>
        <dbReference type="ARBA" id="ARBA00022827"/>
    </source>
</evidence>
<dbReference type="PANTHER" id="PTHR43884">
    <property type="entry name" value="ACYL-COA DEHYDROGENASE"/>
    <property type="match status" value="1"/>
</dbReference>
<dbReference type="RefSeq" id="WP_210032400.1">
    <property type="nucleotide sequence ID" value="NZ_JAGINU010000001.1"/>
</dbReference>
<organism evidence="8 9">
    <name type="scientific">Pseudonocardia parietis</name>
    <dbReference type="NCBI Taxonomy" id="570936"/>
    <lineage>
        <taxon>Bacteria</taxon>
        <taxon>Bacillati</taxon>
        <taxon>Actinomycetota</taxon>
        <taxon>Actinomycetes</taxon>
        <taxon>Pseudonocardiales</taxon>
        <taxon>Pseudonocardiaceae</taxon>
        <taxon>Pseudonocardia</taxon>
    </lineage>
</organism>
<evidence type="ECO:0000259" key="6">
    <source>
        <dbReference type="Pfam" id="PF00441"/>
    </source>
</evidence>
<keyword evidence="9" id="KW-1185">Reference proteome</keyword>
<evidence type="ECO:0000256" key="1">
    <source>
        <dbReference type="ARBA" id="ARBA00001974"/>
    </source>
</evidence>
<accession>A0ABS4W0Y2</accession>
<comment type="cofactor">
    <cofactor evidence="1">
        <name>FAD</name>
        <dbReference type="ChEBI" id="CHEBI:57692"/>
    </cofactor>
</comment>
<proteinExistence type="inferred from homology"/>
<dbReference type="SUPFAM" id="SSF47203">
    <property type="entry name" value="Acyl-CoA dehydrogenase C-terminal domain-like"/>
    <property type="match status" value="1"/>
</dbReference>
<dbReference type="InterPro" id="IPR009100">
    <property type="entry name" value="AcylCoA_DH/oxidase_NM_dom_sf"/>
</dbReference>
<dbReference type="EMBL" id="JAGINU010000001">
    <property type="protein sequence ID" value="MBP2369820.1"/>
    <property type="molecule type" value="Genomic_DNA"/>
</dbReference>
<evidence type="ECO:0000313" key="8">
    <source>
        <dbReference type="EMBL" id="MBP2369820.1"/>
    </source>
</evidence>
<dbReference type="SUPFAM" id="SSF56645">
    <property type="entry name" value="Acyl-CoA dehydrogenase NM domain-like"/>
    <property type="match status" value="1"/>
</dbReference>
<keyword evidence="5" id="KW-0560">Oxidoreductase</keyword>
<gene>
    <name evidence="8" type="ORF">JOF36_005516</name>
</gene>
<evidence type="ECO:0000256" key="2">
    <source>
        <dbReference type="ARBA" id="ARBA00009347"/>
    </source>
</evidence>
<dbReference type="InterPro" id="IPR037069">
    <property type="entry name" value="AcylCoA_DH/ox_N_sf"/>
</dbReference>
<keyword evidence="3" id="KW-0285">Flavoprotein</keyword>
<protein>
    <submittedName>
        <fullName evidence="8">Alkylation response protein AidB-like acyl-CoA dehydrogenase</fullName>
    </submittedName>
</protein>
<evidence type="ECO:0000256" key="3">
    <source>
        <dbReference type="ARBA" id="ARBA00022630"/>
    </source>
</evidence>
<comment type="caution">
    <text evidence="8">The sequence shown here is derived from an EMBL/GenBank/DDBJ whole genome shotgun (WGS) entry which is preliminary data.</text>
</comment>
<dbReference type="PANTHER" id="PTHR43884:SF20">
    <property type="entry name" value="ACYL-COA DEHYDROGENASE FADE28"/>
    <property type="match status" value="1"/>
</dbReference>
<name>A0ABS4W0Y2_9PSEU</name>
<dbReference type="InterPro" id="IPR009075">
    <property type="entry name" value="AcylCo_DH/oxidase_C"/>
</dbReference>
<dbReference type="Pfam" id="PF00441">
    <property type="entry name" value="Acyl-CoA_dh_1"/>
    <property type="match status" value="1"/>
</dbReference>
<feature type="domain" description="Acyl-CoA dehydrogenase/oxidase N-terminal" evidence="7">
    <location>
        <begin position="7"/>
        <end position="93"/>
    </location>
</feature>
<dbReference type="Pfam" id="PF02771">
    <property type="entry name" value="Acyl-CoA_dh_N"/>
    <property type="match status" value="1"/>
</dbReference>
<feature type="domain" description="Acyl-CoA dehydrogenase/oxidase C-terminal" evidence="6">
    <location>
        <begin position="208"/>
        <end position="334"/>
    </location>
</feature>
<sequence>MDLLPSADQLELVGAAAEFFAEQVPISAIRERRDDASAIAPKVWTAGADLGLLGLSAPEDVGGSGRGLDDEALLFRELGRALVPGPFLPSVIGARLAVLGGQPETARLLVEGHTLVAAALLRVGDDTASLTPTTLTGRIRVIDPANAEYVLVSGDEGAGLVATAALTDLTPVESSDPGSRVATAVADGAPVTCWVPAERDPIALRGAVLAAAQLVGIAEAVRDLSVAHAKTRVQFGRPIGVNQAIKHRCADMAVAAEAALQQTLFAAVSLESGRADAEFQVRAAKVVAGRAALGSAAETIQVHGGMGYTYEHDAHLYLKRAHVVDQLFGSRTAQLAPLLAQEAAQ</sequence>
<reference evidence="8 9" key="1">
    <citation type="submission" date="2021-03" db="EMBL/GenBank/DDBJ databases">
        <title>Sequencing the genomes of 1000 actinobacteria strains.</title>
        <authorList>
            <person name="Klenk H.-P."/>
        </authorList>
    </citation>
    <scope>NUCLEOTIDE SEQUENCE [LARGE SCALE GENOMIC DNA]</scope>
    <source>
        <strain evidence="8 9">DSM 45256</strain>
    </source>
</reference>
<dbReference type="Proteomes" id="UP001519295">
    <property type="component" value="Unassembled WGS sequence"/>
</dbReference>
<dbReference type="Gene3D" id="1.20.140.10">
    <property type="entry name" value="Butyryl-CoA Dehydrogenase, subunit A, domain 3"/>
    <property type="match status" value="1"/>
</dbReference>
<evidence type="ECO:0000313" key="9">
    <source>
        <dbReference type="Proteomes" id="UP001519295"/>
    </source>
</evidence>
<evidence type="ECO:0000259" key="7">
    <source>
        <dbReference type="Pfam" id="PF02771"/>
    </source>
</evidence>
<dbReference type="InterPro" id="IPR013786">
    <property type="entry name" value="AcylCoA_DH/ox_N"/>
</dbReference>
<evidence type="ECO:0000256" key="5">
    <source>
        <dbReference type="ARBA" id="ARBA00023002"/>
    </source>
</evidence>
<comment type="similarity">
    <text evidence="2">Belongs to the acyl-CoA dehydrogenase family.</text>
</comment>
<keyword evidence="4" id="KW-0274">FAD</keyword>
<dbReference type="InterPro" id="IPR036250">
    <property type="entry name" value="AcylCo_DH-like_C"/>
</dbReference>